<organism evidence="1 2">
    <name type="scientific">Rhizobium ruizarguesonis</name>
    <dbReference type="NCBI Taxonomy" id="2081791"/>
    <lineage>
        <taxon>Bacteria</taxon>
        <taxon>Pseudomonadati</taxon>
        <taxon>Pseudomonadota</taxon>
        <taxon>Alphaproteobacteria</taxon>
        <taxon>Hyphomicrobiales</taxon>
        <taxon>Rhizobiaceae</taxon>
        <taxon>Rhizobium/Agrobacterium group</taxon>
        <taxon>Rhizobium</taxon>
    </lineage>
</organism>
<name>A0ACD5EMX5_9HYPH</name>
<evidence type="ECO:0000313" key="2">
    <source>
        <dbReference type="Proteomes" id="UP000078465"/>
    </source>
</evidence>
<reference evidence="1" key="1">
    <citation type="submission" date="2024-10" db="EMBL/GenBank/DDBJ databases">
        <title>Strain of Rhizobium-related bacteria isolated fromm roots of Vavilovia formosa.</title>
        <authorList>
            <person name="Kimeklis A."/>
            <person name="Afonin A."/>
        </authorList>
    </citation>
    <scope>NUCLEOTIDE SEQUENCE</scope>
    <source>
        <strain evidence="1">Vaf-46</strain>
    </source>
</reference>
<proteinExistence type="predicted"/>
<dbReference type="EMBL" id="CP171853">
    <property type="protein sequence ID" value="XKM40375.1"/>
    <property type="molecule type" value="Genomic_DNA"/>
</dbReference>
<sequence length="52" mass="5934">MTAIADKITEAKSDIHAKLAEAFGESWAAKFMKENYDTFDKFSFAAIFGRRR</sequence>
<protein>
    <submittedName>
        <fullName evidence="1">Uncharacterized protein</fullName>
    </submittedName>
</protein>
<dbReference type="Proteomes" id="UP000078465">
    <property type="component" value="Chromosome"/>
</dbReference>
<gene>
    <name evidence="1" type="ORF">A4U53_031080</name>
</gene>
<accession>A0ACD5EMX5</accession>
<evidence type="ECO:0000313" key="1">
    <source>
        <dbReference type="EMBL" id="XKM40375.1"/>
    </source>
</evidence>